<dbReference type="PANTHER" id="PTHR42980">
    <property type="entry name" value="2-OXOISOVALERATE DEHYDROGENASE SUBUNIT BETA-RELATED"/>
    <property type="match status" value="1"/>
</dbReference>
<dbReference type="Proteomes" id="UP000823399">
    <property type="component" value="Unassembled WGS sequence"/>
</dbReference>
<dbReference type="EMBL" id="JABBWM010000009">
    <property type="protein sequence ID" value="KAG2114584.1"/>
    <property type="molecule type" value="Genomic_DNA"/>
</dbReference>
<dbReference type="PANTHER" id="PTHR42980:SF1">
    <property type="entry name" value="2-OXOISOVALERATE DEHYDROGENASE SUBUNIT BETA, MITOCHONDRIAL"/>
    <property type="match status" value="1"/>
</dbReference>
<gene>
    <name evidence="3" type="ORF">F5147DRAFT_649771</name>
</gene>
<dbReference type="OrthoDB" id="878at2759"/>
<dbReference type="SUPFAM" id="SSF52518">
    <property type="entry name" value="Thiamin diphosphate-binding fold (THDP-binding)"/>
    <property type="match status" value="1"/>
</dbReference>
<dbReference type="GO" id="GO:0007584">
    <property type="term" value="P:response to nutrient"/>
    <property type="evidence" value="ECO:0007669"/>
    <property type="project" value="TreeGrafter"/>
</dbReference>
<keyword evidence="4" id="KW-1185">Reference proteome</keyword>
<dbReference type="InterPro" id="IPR029061">
    <property type="entry name" value="THDP-binding"/>
</dbReference>
<evidence type="ECO:0000256" key="2">
    <source>
        <dbReference type="ARBA" id="ARBA00023002"/>
    </source>
</evidence>
<keyword evidence="2" id="KW-0560">Oxidoreductase</keyword>
<dbReference type="RefSeq" id="XP_041296532.1">
    <property type="nucleotide sequence ID" value="XM_041433371.1"/>
</dbReference>
<reference evidence="3" key="1">
    <citation type="journal article" date="2020" name="New Phytol.">
        <title>Comparative genomics reveals dynamic genome evolution in host specialist ectomycorrhizal fungi.</title>
        <authorList>
            <person name="Lofgren L.A."/>
            <person name="Nguyen N.H."/>
            <person name="Vilgalys R."/>
            <person name="Ruytinx J."/>
            <person name="Liao H.L."/>
            <person name="Branco S."/>
            <person name="Kuo A."/>
            <person name="LaButti K."/>
            <person name="Lipzen A."/>
            <person name="Andreopoulos W."/>
            <person name="Pangilinan J."/>
            <person name="Riley R."/>
            <person name="Hundley H."/>
            <person name="Na H."/>
            <person name="Barry K."/>
            <person name="Grigoriev I.V."/>
            <person name="Stajich J.E."/>
            <person name="Kennedy P.G."/>
        </authorList>
    </citation>
    <scope>NUCLEOTIDE SEQUENCE</scope>
    <source>
        <strain evidence="3">FC423</strain>
    </source>
</reference>
<comment type="caution">
    <text evidence="3">The sequence shown here is derived from an EMBL/GenBank/DDBJ whole genome shotgun (WGS) entry which is preliminary data.</text>
</comment>
<evidence type="ECO:0000313" key="4">
    <source>
        <dbReference type="Proteomes" id="UP000823399"/>
    </source>
</evidence>
<dbReference type="AlphaFoldDB" id="A0A9P7JXM6"/>
<dbReference type="Gene3D" id="3.40.50.970">
    <property type="match status" value="1"/>
</dbReference>
<name>A0A9P7JXM6_9AGAM</name>
<protein>
    <submittedName>
        <fullName evidence="3">Uncharacterized protein</fullName>
    </submittedName>
</protein>
<organism evidence="3 4">
    <name type="scientific">Suillus discolor</name>
    <dbReference type="NCBI Taxonomy" id="1912936"/>
    <lineage>
        <taxon>Eukaryota</taxon>
        <taxon>Fungi</taxon>
        <taxon>Dikarya</taxon>
        <taxon>Basidiomycota</taxon>
        <taxon>Agaricomycotina</taxon>
        <taxon>Agaricomycetes</taxon>
        <taxon>Agaricomycetidae</taxon>
        <taxon>Boletales</taxon>
        <taxon>Suillineae</taxon>
        <taxon>Suillaceae</taxon>
        <taxon>Suillus</taxon>
    </lineage>
</organism>
<accession>A0A9P7JXM6</accession>
<sequence>MAMGHGGLYPLLYQRANLGYTIHKVLKGSSWAHLVSSYAPLGHNPLLPIQCKGLLLSAIHDPNPVIFMEPKILYRSAVEQVPIDDFSLPTANLFYEKAREEGFFEIGGTCEEDYGVGLLVNVLNDALIETVLLCEELDGCCKTKVGEVHDVTAVNVNVRFSSGNAAHLSNMVFECTLGVFECGVKVVRERDYDVAPKAAAVAPNHLEGASPPSKLFMLRVLPQSICLRGVANWLPLRQNS</sequence>
<dbReference type="GO" id="GO:0009083">
    <property type="term" value="P:branched-chain amino acid catabolic process"/>
    <property type="evidence" value="ECO:0007669"/>
    <property type="project" value="TreeGrafter"/>
</dbReference>
<dbReference type="GeneID" id="64695630"/>
<evidence type="ECO:0000313" key="3">
    <source>
        <dbReference type="EMBL" id="KAG2114584.1"/>
    </source>
</evidence>
<evidence type="ECO:0000256" key="1">
    <source>
        <dbReference type="ARBA" id="ARBA00001964"/>
    </source>
</evidence>
<proteinExistence type="predicted"/>
<dbReference type="GO" id="GO:0016491">
    <property type="term" value="F:oxidoreductase activity"/>
    <property type="evidence" value="ECO:0007669"/>
    <property type="project" value="UniProtKB-KW"/>
</dbReference>
<comment type="cofactor">
    <cofactor evidence="1">
        <name>thiamine diphosphate</name>
        <dbReference type="ChEBI" id="CHEBI:58937"/>
    </cofactor>
</comment>